<accession>A0A6J6R7U8</accession>
<dbReference type="SUPFAM" id="SSF55931">
    <property type="entry name" value="Glutamine synthetase/guanido kinase"/>
    <property type="match status" value="1"/>
</dbReference>
<evidence type="ECO:0000313" key="9">
    <source>
        <dbReference type="EMBL" id="CAB4768039.1"/>
    </source>
</evidence>
<dbReference type="HAMAP" id="MF_00121">
    <property type="entry name" value="GatB"/>
    <property type="match status" value="1"/>
</dbReference>
<evidence type="ECO:0000313" key="10">
    <source>
        <dbReference type="EMBL" id="CAB4905066.1"/>
    </source>
</evidence>
<keyword evidence="4" id="KW-0067">ATP-binding</keyword>
<evidence type="ECO:0000256" key="2">
    <source>
        <dbReference type="ARBA" id="ARBA00022598"/>
    </source>
</evidence>
<dbReference type="EMBL" id="CAEZZP010000028">
    <property type="protein sequence ID" value="CAB4768039.1"/>
    <property type="molecule type" value="Genomic_DNA"/>
</dbReference>
<dbReference type="GO" id="GO:0005524">
    <property type="term" value="F:ATP binding"/>
    <property type="evidence" value="ECO:0007669"/>
    <property type="project" value="UniProtKB-KW"/>
</dbReference>
<dbReference type="InterPro" id="IPR023168">
    <property type="entry name" value="GatB_Yqey_C_2"/>
</dbReference>
<proteinExistence type="inferred from homology"/>
<evidence type="ECO:0000259" key="7">
    <source>
        <dbReference type="SMART" id="SM00845"/>
    </source>
</evidence>
<evidence type="ECO:0000256" key="5">
    <source>
        <dbReference type="ARBA" id="ARBA00022917"/>
    </source>
</evidence>
<dbReference type="EMBL" id="CAFBMF010000077">
    <property type="protein sequence ID" value="CAB4905066.1"/>
    <property type="molecule type" value="Genomic_DNA"/>
</dbReference>
<evidence type="ECO:0000313" key="11">
    <source>
        <dbReference type="EMBL" id="CAB5022349.1"/>
    </source>
</evidence>
<dbReference type="Gene3D" id="1.10.10.410">
    <property type="match status" value="1"/>
</dbReference>
<evidence type="ECO:0000256" key="3">
    <source>
        <dbReference type="ARBA" id="ARBA00022741"/>
    </source>
</evidence>
<dbReference type="NCBIfam" id="NF004012">
    <property type="entry name" value="PRK05477.1-2"/>
    <property type="match status" value="1"/>
</dbReference>
<dbReference type="PANTHER" id="PTHR11659:SF0">
    <property type="entry name" value="GLUTAMYL-TRNA(GLN) AMIDOTRANSFERASE SUBUNIT B, MITOCHONDRIAL"/>
    <property type="match status" value="1"/>
</dbReference>
<dbReference type="SUPFAM" id="SSF89095">
    <property type="entry name" value="GatB/YqeY motif"/>
    <property type="match status" value="1"/>
</dbReference>
<name>A0A6J6R7U8_9ZZZZ</name>
<dbReference type="NCBIfam" id="NF004014">
    <property type="entry name" value="PRK05477.1-4"/>
    <property type="match status" value="1"/>
</dbReference>
<comment type="catalytic activity">
    <reaction evidence="6">
        <text>L-glutamyl-tRNA(Gln) + L-glutamine + ATP + H2O = L-glutaminyl-tRNA(Gln) + L-glutamate + ADP + phosphate + H(+)</text>
        <dbReference type="Rhea" id="RHEA:17521"/>
        <dbReference type="Rhea" id="RHEA-COMP:9681"/>
        <dbReference type="Rhea" id="RHEA-COMP:9684"/>
        <dbReference type="ChEBI" id="CHEBI:15377"/>
        <dbReference type="ChEBI" id="CHEBI:15378"/>
        <dbReference type="ChEBI" id="CHEBI:29985"/>
        <dbReference type="ChEBI" id="CHEBI:30616"/>
        <dbReference type="ChEBI" id="CHEBI:43474"/>
        <dbReference type="ChEBI" id="CHEBI:58359"/>
        <dbReference type="ChEBI" id="CHEBI:78520"/>
        <dbReference type="ChEBI" id="CHEBI:78521"/>
        <dbReference type="ChEBI" id="CHEBI:456216"/>
    </reaction>
</comment>
<comment type="similarity">
    <text evidence="1">Belongs to the GatB/GatE family. GatB subfamily.</text>
</comment>
<dbReference type="GO" id="GO:0050567">
    <property type="term" value="F:glutaminyl-tRNA synthase (glutamine-hydrolyzing) activity"/>
    <property type="evidence" value="ECO:0007669"/>
    <property type="project" value="TreeGrafter"/>
</dbReference>
<feature type="domain" description="Asn/Gln amidotransferase" evidence="7">
    <location>
        <begin position="363"/>
        <end position="503"/>
    </location>
</feature>
<dbReference type="PANTHER" id="PTHR11659">
    <property type="entry name" value="GLUTAMYL-TRNA GLN AMIDOTRANSFERASE SUBUNIT B MITOCHONDRIAL AND PROKARYOTIC PET112-RELATED"/>
    <property type="match status" value="1"/>
</dbReference>
<sequence length="504" mass="54213">MTTADSKTQDSGIQYDMSKNEIKVAPNDGSYLLDGYELVCGLEVHVELATATKLFSASANRFGDDPNTHIDPVTLGLPGALPVLNRQAVELAMRIGLALNCKVQPSTFHRKNYFYPDMPKAYQISQYDQPINVDGWLELPGGKSIGVERAHLEEDTGKSTHIGGTGGRIHGSDYSLIDFNRAGVPLVEIVGRPDIASPEEARQYVTELRQILVAVGASDAKMEEGSMRCDANVSVRKPGSPLGIRCEIKNVNSVRSLGRAIEYEARRQIVLLEAGEKIRQETRHWDETDGRTHTLRSKEDADDYRYFLEPDLVPLNPDQAWIDAVRAALPMLPRERRLRLSQATGAPADGEAIMVVVERGQDDYVMSVGEAGADVARALVHVKEAFAEQGSSPTVPAADLAQMIVMETGGKLTSTQAKTVLAEIVANGGGDAVAIAAAKGFEAMDNSALEAIVDQVIAEQAEAWSKYCGGEQKAMGALVGAIMKASQGKADGKAVTALLLAKKG</sequence>
<dbReference type="AlphaFoldDB" id="A0A6J6R7U8"/>
<dbReference type="EMBL" id="CAEZYH010000034">
    <property type="protein sequence ID" value="CAB4720001.1"/>
    <property type="molecule type" value="Genomic_DNA"/>
</dbReference>
<dbReference type="InterPro" id="IPR017959">
    <property type="entry name" value="Asn/Gln-tRNA_amidoTrfase_suB/E"/>
</dbReference>
<evidence type="ECO:0000256" key="4">
    <source>
        <dbReference type="ARBA" id="ARBA00022840"/>
    </source>
</evidence>
<dbReference type="InterPro" id="IPR004413">
    <property type="entry name" value="GatB"/>
</dbReference>
<dbReference type="InterPro" id="IPR014746">
    <property type="entry name" value="Gln_synth/guanido_kin_cat_dom"/>
</dbReference>
<keyword evidence="3" id="KW-0547">Nucleotide-binding</keyword>
<dbReference type="NCBIfam" id="TIGR00133">
    <property type="entry name" value="gatB"/>
    <property type="match status" value="1"/>
</dbReference>
<organism evidence="8">
    <name type="scientific">freshwater metagenome</name>
    <dbReference type="NCBI Taxonomy" id="449393"/>
    <lineage>
        <taxon>unclassified sequences</taxon>
        <taxon>metagenomes</taxon>
        <taxon>ecological metagenomes</taxon>
    </lineage>
</organism>
<protein>
    <submittedName>
        <fullName evidence="8">Unannotated protein</fullName>
    </submittedName>
</protein>
<dbReference type="InterPro" id="IPR018027">
    <property type="entry name" value="Asn/Gln_amidotransferase"/>
</dbReference>
<evidence type="ECO:0000256" key="1">
    <source>
        <dbReference type="ARBA" id="ARBA00005306"/>
    </source>
</evidence>
<keyword evidence="2" id="KW-0436">Ligase</keyword>
<reference evidence="8" key="1">
    <citation type="submission" date="2020-05" db="EMBL/GenBank/DDBJ databases">
        <authorList>
            <person name="Chiriac C."/>
            <person name="Salcher M."/>
            <person name="Ghai R."/>
            <person name="Kavagutti S V."/>
        </authorList>
    </citation>
    <scope>NUCLEOTIDE SEQUENCE</scope>
</reference>
<evidence type="ECO:0000256" key="6">
    <source>
        <dbReference type="ARBA" id="ARBA00047913"/>
    </source>
</evidence>
<dbReference type="Pfam" id="PF02637">
    <property type="entry name" value="GatB_Yqey"/>
    <property type="match status" value="1"/>
</dbReference>
<evidence type="ECO:0000313" key="8">
    <source>
        <dbReference type="EMBL" id="CAB4720001.1"/>
    </source>
</evidence>
<dbReference type="GO" id="GO:0070681">
    <property type="term" value="P:glutaminyl-tRNAGln biosynthesis via transamidation"/>
    <property type="evidence" value="ECO:0007669"/>
    <property type="project" value="TreeGrafter"/>
</dbReference>
<dbReference type="EMBL" id="CAFBPS010000013">
    <property type="protein sequence ID" value="CAB5022349.1"/>
    <property type="molecule type" value="Genomic_DNA"/>
</dbReference>
<dbReference type="InterPro" id="IPR003789">
    <property type="entry name" value="Asn/Gln_tRNA_amidoTrase-B-like"/>
</dbReference>
<dbReference type="Pfam" id="PF02934">
    <property type="entry name" value="GatB_N"/>
    <property type="match status" value="1"/>
</dbReference>
<dbReference type="SMART" id="SM00845">
    <property type="entry name" value="GatB_Yqey"/>
    <property type="match status" value="1"/>
</dbReference>
<dbReference type="GO" id="GO:0006412">
    <property type="term" value="P:translation"/>
    <property type="evidence" value="ECO:0007669"/>
    <property type="project" value="UniProtKB-KW"/>
</dbReference>
<keyword evidence="5" id="KW-0648">Protein biosynthesis</keyword>
<dbReference type="InterPro" id="IPR006075">
    <property type="entry name" value="Asn/Gln-tRNA_Trfase_suB/E_cat"/>
</dbReference>
<gene>
    <name evidence="8" type="ORF">UFOPK2658_00952</name>
    <name evidence="9" type="ORF">UFOPK2880_00644</name>
    <name evidence="10" type="ORF">UFOPK3494_01153</name>
    <name evidence="11" type="ORF">UFOPK4134_00352</name>
</gene>